<keyword evidence="5 7" id="KW-0472">Membrane</keyword>
<dbReference type="EMBL" id="JANFYS010000027">
    <property type="protein sequence ID" value="MCQ4771240.1"/>
    <property type="molecule type" value="Genomic_DNA"/>
</dbReference>
<dbReference type="GO" id="GO:0005886">
    <property type="term" value="C:plasma membrane"/>
    <property type="evidence" value="ECO:0007669"/>
    <property type="project" value="UniProtKB-SubCell"/>
</dbReference>
<evidence type="ECO:0000256" key="2">
    <source>
        <dbReference type="ARBA" id="ARBA00022475"/>
    </source>
</evidence>
<evidence type="ECO:0000256" key="4">
    <source>
        <dbReference type="ARBA" id="ARBA00022989"/>
    </source>
</evidence>
<feature type="transmembrane region" description="Helical" evidence="7">
    <location>
        <begin position="234"/>
        <end position="257"/>
    </location>
</feature>
<name>A0AAW5JQR8_9FIRM</name>
<keyword evidence="2" id="KW-1003">Cell membrane</keyword>
<dbReference type="PANTHER" id="PTHR34390:SF2">
    <property type="entry name" value="SUCCINATE TRANSPORTER SUBUNIT YJJP-RELATED"/>
    <property type="match status" value="1"/>
</dbReference>
<dbReference type="GO" id="GO:0015744">
    <property type="term" value="P:succinate transport"/>
    <property type="evidence" value="ECO:0007669"/>
    <property type="project" value="TreeGrafter"/>
</dbReference>
<dbReference type="Pfam" id="PF06738">
    <property type="entry name" value="ThrE"/>
    <property type="match status" value="1"/>
</dbReference>
<evidence type="ECO:0000256" key="3">
    <source>
        <dbReference type="ARBA" id="ARBA00022692"/>
    </source>
</evidence>
<evidence type="ECO:0000256" key="5">
    <source>
        <dbReference type="ARBA" id="ARBA00023136"/>
    </source>
</evidence>
<comment type="caution">
    <text evidence="9">The sequence shown here is derived from an EMBL/GenBank/DDBJ whole genome shotgun (WGS) entry which is preliminary data.</text>
</comment>
<comment type="subcellular location">
    <subcellularLocation>
        <location evidence="1">Cell membrane</location>
        <topology evidence="1">Multi-pass membrane protein</topology>
    </subcellularLocation>
</comment>
<keyword evidence="4 7" id="KW-1133">Transmembrane helix</keyword>
<evidence type="ECO:0000313" key="9">
    <source>
        <dbReference type="EMBL" id="MCQ4771240.1"/>
    </source>
</evidence>
<evidence type="ECO:0000256" key="7">
    <source>
        <dbReference type="SAM" id="Phobius"/>
    </source>
</evidence>
<dbReference type="Proteomes" id="UP001204562">
    <property type="component" value="Unassembled WGS sequence"/>
</dbReference>
<organism evidence="9 10">
    <name type="scientific">Intestinimonas massiliensis</name>
    <name type="common">ex Afouda et al. 2020</name>
    <dbReference type="NCBI Taxonomy" id="1673721"/>
    <lineage>
        <taxon>Bacteria</taxon>
        <taxon>Bacillati</taxon>
        <taxon>Bacillota</taxon>
        <taxon>Clostridia</taxon>
        <taxon>Eubacteriales</taxon>
        <taxon>Intestinimonas</taxon>
    </lineage>
</organism>
<protein>
    <submittedName>
        <fullName evidence="9">Threonine/serine exporter family protein</fullName>
    </submittedName>
</protein>
<dbReference type="InterPro" id="IPR010619">
    <property type="entry name" value="ThrE-like_N"/>
</dbReference>
<feature type="transmembrane region" description="Helical" evidence="7">
    <location>
        <begin position="171"/>
        <end position="193"/>
    </location>
</feature>
<comment type="similarity">
    <text evidence="6">Belongs to the ThrE exporter (TC 2.A.79) family.</text>
</comment>
<dbReference type="InterPro" id="IPR050539">
    <property type="entry name" value="ThrE_Dicarb/AminoAcid_Exp"/>
</dbReference>
<feature type="transmembrane region" description="Helical" evidence="7">
    <location>
        <begin position="146"/>
        <end position="164"/>
    </location>
</feature>
<dbReference type="GO" id="GO:0022857">
    <property type="term" value="F:transmembrane transporter activity"/>
    <property type="evidence" value="ECO:0007669"/>
    <property type="project" value="InterPro"/>
</dbReference>
<dbReference type="PANTHER" id="PTHR34390">
    <property type="entry name" value="UPF0442 PROTEIN YJJB-RELATED"/>
    <property type="match status" value="1"/>
</dbReference>
<feature type="domain" description="Threonine/serine exporter-like N-terminal" evidence="8">
    <location>
        <begin position="14"/>
        <end position="252"/>
    </location>
</feature>
<reference evidence="9" key="1">
    <citation type="submission" date="2022-06" db="EMBL/GenBank/DDBJ databases">
        <title>Isolation of gut microbiota from human fecal samples.</title>
        <authorList>
            <person name="Pamer E.G."/>
            <person name="Barat B."/>
            <person name="Waligurski E."/>
            <person name="Medina S."/>
            <person name="Paddock L."/>
            <person name="Mostad J."/>
        </authorList>
    </citation>
    <scope>NUCLEOTIDE SEQUENCE</scope>
    <source>
        <strain evidence="9">DFI.9.91</strain>
    </source>
</reference>
<evidence type="ECO:0000256" key="1">
    <source>
        <dbReference type="ARBA" id="ARBA00004651"/>
    </source>
</evidence>
<proteinExistence type="inferred from homology"/>
<evidence type="ECO:0000256" key="6">
    <source>
        <dbReference type="ARBA" id="ARBA00034125"/>
    </source>
</evidence>
<evidence type="ECO:0000313" key="10">
    <source>
        <dbReference type="Proteomes" id="UP001204562"/>
    </source>
</evidence>
<sequence length="263" mass="27930">MNRLEQEQRASAPDIAALAGEILLASGAEIFRVEETIDRICRAYGVASADAFVLSSGIFLTAGNETERAFARVRHIPLSGARLDRVAAVNQLSREIEQGRCTPRQAYQRLLAIRDLPGRPRWVQTLASGVGSGCFCLLFGGGPADCLVSCGAGLLLYFYLLYLVRGRLSKIAANISGSALVTLFSLLVYLAGMGERLDIITIGAIIPLIPGVAFTSAIRDIADQDYIAGAVRMLDALLVTFCIAAGVGLVMAGYHLLLGGALL</sequence>
<gene>
    <name evidence="9" type="ORF">NE579_12310</name>
</gene>
<dbReference type="RefSeq" id="WP_256304471.1">
    <property type="nucleotide sequence ID" value="NZ_JANFYS010000027.1"/>
</dbReference>
<accession>A0AAW5JQR8</accession>
<evidence type="ECO:0000259" key="8">
    <source>
        <dbReference type="Pfam" id="PF06738"/>
    </source>
</evidence>
<dbReference type="AlphaFoldDB" id="A0AAW5JQR8"/>
<feature type="transmembrane region" description="Helical" evidence="7">
    <location>
        <begin position="199"/>
        <end position="222"/>
    </location>
</feature>
<keyword evidence="3 7" id="KW-0812">Transmembrane</keyword>